<dbReference type="SUPFAM" id="SSF56801">
    <property type="entry name" value="Acetyl-CoA synthetase-like"/>
    <property type="match status" value="1"/>
</dbReference>
<evidence type="ECO:0000313" key="6">
    <source>
        <dbReference type="Proteomes" id="UP000028411"/>
    </source>
</evidence>
<dbReference type="Pfam" id="PF13193">
    <property type="entry name" value="AMP-binding_C"/>
    <property type="match status" value="1"/>
</dbReference>
<keyword evidence="2 5" id="KW-0436">Ligase</keyword>
<evidence type="ECO:0000256" key="2">
    <source>
        <dbReference type="ARBA" id="ARBA00022598"/>
    </source>
</evidence>
<comment type="caution">
    <text evidence="5">The sequence shown here is derived from an EMBL/GenBank/DDBJ whole genome shotgun (WGS) entry which is preliminary data.</text>
</comment>
<gene>
    <name evidence="5" type="ORF">BV95_04126</name>
</gene>
<dbReference type="Gene3D" id="3.30.300.30">
    <property type="match status" value="1"/>
</dbReference>
<dbReference type="PROSITE" id="PS00455">
    <property type="entry name" value="AMP_BINDING"/>
    <property type="match status" value="1"/>
</dbReference>
<dbReference type="PANTHER" id="PTHR43201:SF5">
    <property type="entry name" value="MEDIUM-CHAIN ACYL-COA LIGASE ACSF2, MITOCHONDRIAL"/>
    <property type="match status" value="1"/>
</dbReference>
<sequence length="519" mass="56270">MINAGGEPTSSSGPWLRIGTERRPVDRIREQGLRGAAALRSLGVSSGDAVATLLKNDFPFIELSLAAQHIGAYLTPINWHNSAPELEYILVNSQARFLLAHMDLLDAPGLSLPPNLHLATCASAGTEPGPHPVHGGVGDWSEWIARFAPDQSLPVPPVGSMIYTSGTTGRPKAVRRAPPTPEEARANFAHYAHVYGAGPFLDRGEAMVAMAPGPLYHAAPNAWSNFFLRCDASVVIETKFDAERLLATIEAERVTHLLVVPTMFALLLQLPEDVRKRYDMSSLRFVMHGAAPCAPHLKKAMIDWWGPVIFEHYGGTETGALTFCGSEEWLSHPGTVGRVLDDARVAVLDAAGQQCPAGSTGQIYGRRMLFPDFTYVGDDEKRRGSERGGLITLGDVGHMDEDGYLYLTGRNSDVIISGGVNIYPAEIEAAIMAIPGVVDCAVIGIPDDAFGESVAAIIQPDASARLDPDELKQILRTKIAGYKVPKTFVFQSDMPREDSGKVFKGKLREPYWRNAARQI</sequence>
<dbReference type="InterPro" id="IPR020845">
    <property type="entry name" value="AMP-binding_CS"/>
</dbReference>
<dbReference type="InterPro" id="IPR045851">
    <property type="entry name" value="AMP-bd_C_sf"/>
</dbReference>
<dbReference type="PATRIC" id="fig|46429.4.peg.4112"/>
<dbReference type="AlphaFoldDB" id="A0A081R8V0"/>
<dbReference type="InterPro" id="IPR025110">
    <property type="entry name" value="AMP-bd_C"/>
</dbReference>
<evidence type="ECO:0000259" key="3">
    <source>
        <dbReference type="Pfam" id="PF00501"/>
    </source>
</evidence>
<dbReference type="EMBL" id="JFHR01000074">
    <property type="protein sequence ID" value="KEQ51623.1"/>
    <property type="molecule type" value="Genomic_DNA"/>
</dbReference>
<feature type="domain" description="AMP-dependent synthetase/ligase" evidence="3">
    <location>
        <begin position="33"/>
        <end position="365"/>
    </location>
</feature>
<name>A0A081R8V0_SPHCR</name>
<organism evidence="5 6">
    <name type="scientific">Sphingobium chlorophenolicum</name>
    <dbReference type="NCBI Taxonomy" id="46429"/>
    <lineage>
        <taxon>Bacteria</taxon>
        <taxon>Pseudomonadati</taxon>
        <taxon>Pseudomonadota</taxon>
        <taxon>Alphaproteobacteria</taxon>
        <taxon>Sphingomonadales</taxon>
        <taxon>Sphingomonadaceae</taxon>
        <taxon>Sphingobium</taxon>
    </lineage>
</organism>
<dbReference type="OrthoDB" id="9803968at2"/>
<comment type="similarity">
    <text evidence="1">Belongs to the ATP-dependent AMP-binding enzyme family.</text>
</comment>
<dbReference type="Proteomes" id="UP000028411">
    <property type="component" value="Unassembled WGS sequence"/>
</dbReference>
<feature type="domain" description="AMP-binding enzyme C-terminal" evidence="4">
    <location>
        <begin position="426"/>
        <end position="501"/>
    </location>
</feature>
<dbReference type="Pfam" id="PF00501">
    <property type="entry name" value="AMP-binding"/>
    <property type="match status" value="1"/>
</dbReference>
<dbReference type="RefSeq" id="WP_051749919.1">
    <property type="nucleotide sequence ID" value="NZ_JFHR01000074.1"/>
</dbReference>
<proteinExistence type="inferred from homology"/>
<dbReference type="EC" id="6.2.1.26" evidence="5"/>
<dbReference type="Gene3D" id="3.40.50.12780">
    <property type="entry name" value="N-terminal domain of ligase-like"/>
    <property type="match status" value="1"/>
</dbReference>
<dbReference type="GO" id="GO:0008756">
    <property type="term" value="F:o-succinylbenzoate-CoA ligase activity"/>
    <property type="evidence" value="ECO:0007669"/>
    <property type="project" value="UniProtKB-EC"/>
</dbReference>
<protein>
    <submittedName>
        <fullName evidence="5">O-succinylbenzoate--CoA ligase</fullName>
        <ecNumber evidence="5">6.2.1.26</ecNumber>
    </submittedName>
</protein>
<evidence type="ECO:0000313" key="5">
    <source>
        <dbReference type="EMBL" id="KEQ51623.1"/>
    </source>
</evidence>
<reference evidence="5 6" key="1">
    <citation type="submission" date="2014-02" db="EMBL/GenBank/DDBJ databases">
        <title>Whole genome sequence of Sphingobium chlorophenolicum NBRC 16172.</title>
        <authorList>
            <person name="Gan H.M."/>
            <person name="Gan H.Y."/>
            <person name="Chew T.H."/>
            <person name="Savka M.A."/>
        </authorList>
    </citation>
    <scope>NUCLEOTIDE SEQUENCE [LARGE SCALE GENOMIC DNA]</scope>
    <source>
        <strain evidence="5 6">NBRC 16172</strain>
    </source>
</reference>
<dbReference type="InterPro" id="IPR042099">
    <property type="entry name" value="ANL_N_sf"/>
</dbReference>
<evidence type="ECO:0000259" key="4">
    <source>
        <dbReference type="Pfam" id="PF13193"/>
    </source>
</evidence>
<dbReference type="eggNOG" id="COG0318">
    <property type="taxonomic scope" value="Bacteria"/>
</dbReference>
<dbReference type="InterPro" id="IPR000873">
    <property type="entry name" value="AMP-dep_synth/lig_dom"/>
</dbReference>
<dbReference type="PANTHER" id="PTHR43201">
    <property type="entry name" value="ACYL-COA SYNTHETASE"/>
    <property type="match status" value="1"/>
</dbReference>
<evidence type="ECO:0000256" key="1">
    <source>
        <dbReference type="ARBA" id="ARBA00006432"/>
    </source>
</evidence>
<dbReference type="GO" id="GO:0031956">
    <property type="term" value="F:medium-chain fatty acid-CoA ligase activity"/>
    <property type="evidence" value="ECO:0007669"/>
    <property type="project" value="TreeGrafter"/>
</dbReference>
<dbReference type="GO" id="GO:0006631">
    <property type="term" value="P:fatty acid metabolic process"/>
    <property type="evidence" value="ECO:0007669"/>
    <property type="project" value="TreeGrafter"/>
</dbReference>
<accession>A0A081R8V0</accession>